<dbReference type="InterPro" id="IPR046844">
    <property type="entry name" value="Lon-like_helical"/>
</dbReference>
<evidence type="ECO:0000313" key="5">
    <source>
        <dbReference type="EMBL" id="MBK1643126.1"/>
    </source>
</evidence>
<dbReference type="InterPro" id="IPR046843">
    <property type="entry name" value="LonB_AAA-LID"/>
</dbReference>
<dbReference type="GO" id="GO:0004176">
    <property type="term" value="F:ATP-dependent peptidase activity"/>
    <property type="evidence" value="ECO:0007669"/>
    <property type="project" value="UniProtKB-UniRule"/>
</dbReference>
<name>A0A9X0WE87_9GAMM</name>
<dbReference type="Proteomes" id="UP001138802">
    <property type="component" value="Unassembled WGS sequence"/>
</dbReference>
<evidence type="ECO:0000259" key="4">
    <source>
        <dbReference type="PROSITE" id="PS51786"/>
    </source>
</evidence>
<keyword evidence="1 2" id="KW-0645">Protease</keyword>
<feature type="coiled-coil region" evidence="3">
    <location>
        <begin position="134"/>
        <end position="168"/>
    </location>
</feature>
<dbReference type="PROSITE" id="PS51786">
    <property type="entry name" value="LON_PROTEOLYTIC"/>
    <property type="match status" value="1"/>
</dbReference>
<dbReference type="GO" id="GO:0030163">
    <property type="term" value="P:protein catabolic process"/>
    <property type="evidence" value="ECO:0007669"/>
    <property type="project" value="InterPro"/>
</dbReference>
<dbReference type="Gene3D" id="1.10.8.60">
    <property type="match status" value="1"/>
</dbReference>
<dbReference type="InterPro" id="IPR041699">
    <property type="entry name" value="AAA_32"/>
</dbReference>
<dbReference type="SUPFAM" id="SSF54211">
    <property type="entry name" value="Ribosomal protein S5 domain 2-like"/>
    <property type="match status" value="1"/>
</dbReference>
<dbReference type="RefSeq" id="WP_200385928.1">
    <property type="nucleotide sequence ID" value="NZ_NRSD01000001.1"/>
</dbReference>
<dbReference type="InterPro" id="IPR020568">
    <property type="entry name" value="Ribosomal_Su5_D2-typ_SF"/>
</dbReference>
<dbReference type="Pfam" id="PF20437">
    <property type="entry name" value="LonC_helical"/>
    <property type="match status" value="1"/>
</dbReference>
<dbReference type="InterPro" id="IPR027065">
    <property type="entry name" value="Lon_Prtase"/>
</dbReference>
<dbReference type="AlphaFoldDB" id="A0A9X0WE87"/>
<evidence type="ECO:0000256" key="2">
    <source>
        <dbReference type="PROSITE-ProRule" id="PRU01122"/>
    </source>
</evidence>
<dbReference type="EMBL" id="NRSD01000001">
    <property type="protein sequence ID" value="MBK1643126.1"/>
    <property type="molecule type" value="Genomic_DNA"/>
</dbReference>
<comment type="catalytic activity">
    <reaction evidence="2">
        <text>Hydrolysis of proteins in presence of ATP.</text>
        <dbReference type="EC" id="3.4.21.53"/>
    </reaction>
</comment>
<feature type="active site" evidence="2">
    <location>
        <position position="655"/>
    </location>
</feature>
<dbReference type="GO" id="GO:0004252">
    <property type="term" value="F:serine-type endopeptidase activity"/>
    <property type="evidence" value="ECO:0007669"/>
    <property type="project" value="UniProtKB-UniRule"/>
</dbReference>
<comment type="similarity">
    <text evidence="2">Belongs to the peptidase S16 family.</text>
</comment>
<keyword evidence="2" id="KW-0378">Hydrolase</keyword>
<dbReference type="Gene3D" id="3.40.50.300">
    <property type="entry name" value="P-loop containing nucleotide triphosphate hydrolases"/>
    <property type="match status" value="2"/>
</dbReference>
<evidence type="ECO:0000256" key="3">
    <source>
        <dbReference type="SAM" id="Coils"/>
    </source>
</evidence>
<comment type="caution">
    <text evidence="5">The sequence shown here is derived from an EMBL/GenBank/DDBJ whole genome shotgun (WGS) entry which is preliminary data.</text>
</comment>
<dbReference type="GO" id="GO:0006508">
    <property type="term" value="P:proteolysis"/>
    <property type="evidence" value="ECO:0007669"/>
    <property type="project" value="UniProtKB-KW"/>
</dbReference>
<protein>
    <recommendedName>
        <fullName evidence="2">endopeptidase La</fullName>
        <ecNumber evidence="2">3.4.21.53</ecNumber>
    </recommendedName>
</protein>
<keyword evidence="2" id="KW-0720">Serine protease</keyword>
<evidence type="ECO:0000313" key="6">
    <source>
        <dbReference type="Proteomes" id="UP001138802"/>
    </source>
</evidence>
<dbReference type="InterPro" id="IPR014721">
    <property type="entry name" value="Ribsml_uS5_D2-typ_fold_subgr"/>
</dbReference>
<sequence length="800" mass="88366">MPVAPLNPAALYRPCDPRDLEFETTEDLDIVDGIIRQDRVIEAVHFGIGIHQEGYNLFALGPSGTGKFALIRGVLEQRARAEAVPSDWCYVFNFEDVHRPRALCLPPGQGLEFMRDMEQLVAALHRSLPSLFESDEYRIHAQALAEDLEQLQERAMTEIREQAKAKDVILLQTPTGFTLAPVRDGKPLGPNEFQTLPEQDRHRIEQDIHTLQGELRKVMHQLPVWKKRADELLETLHREMVSAAIESPFDHLSAKYANQAAVVDYLCQAQQDVVEHFRQLLPERESPPSDPWVQASDDGPPWHHRYCVNVILSHPENGGAPVVVVDLPTHHQLVGRIEHRSHLGALETDFTMIRAGALHQANGGYLIVDAAQLLMQPFAWDTLKRLLRAGEIRIESLAHMTSLISTLSLEPEPIPLDVKVVLIGERHVYYWMYDSDPEFCELFKVAVDFDDRLEWTLDTVRGYAEFIALEVQRAGLRHLDRAAVARLVEHGARLAEDNERLSTHLRSIGDLVRESDYWARIAGRAIVGCGEVQRAIDAQVARADRISRRLIEEITRGSILLETRGERVGQVNGLAVMRLGGCAFGHPSRITARVRLGQGEVIDIERVVKLGGPIHSKGVLILQGFIAGRYALDDPLSFSASLVFEQSYGGIDGDSASSAELYALLSALAAVPIRQALAVTGSVNQLGEVQAVGGVNDKIEGFYDVCAARGLVPGQGVLIPAANVTHLMLRADVREAVAQGRFAVYPIATIDEGIEVLTGQVAGERGRDGAFPVASLNARVEARLIGFSKRLQRAASSGAL</sequence>
<feature type="active site" evidence="2">
    <location>
        <position position="698"/>
    </location>
</feature>
<dbReference type="Pfam" id="PF20436">
    <property type="entry name" value="LonB_AAA-LID"/>
    <property type="match status" value="1"/>
</dbReference>
<dbReference type="PANTHER" id="PTHR10046">
    <property type="entry name" value="ATP DEPENDENT LON PROTEASE FAMILY MEMBER"/>
    <property type="match status" value="1"/>
</dbReference>
<keyword evidence="3" id="KW-0175">Coiled coil</keyword>
<dbReference type="Pfam" id="PF05362">
    <property type="entry name" value="Lon_C"/>
    <property type="match status" value="1"/>
</dbReference>
<dbReference type="SUPFAM" id="SSF52540">
    <property type="entry name" value="P-loop containing nucleoside triphosphate hydrolases"/>
    <property type="match status" value="1"/>
</dbReference>
<accession>A0A9X0WE87</accession>
<reference evidence="5 6" key="1">
    <citation type="journal article" date="2020" name="Microorganisms">
        <title>Osmotic Adaptation and Compatible Solute Biosynthesis of Phototrophic Bacteria as Revealed from Genome Analyses.</title>
        <authorList>
            <person name="Imhoff J.F."/>
            <person name="Rahn T."/>
            <person name="Kunzel S."/>
            <person name="Keller A."/>
            <person name="Neulinger S.C."/>
        </authorList>
    </citation>
    <scope>NUCLEOTIDE SEQUENCE [LARGE SCALE GENOMIC DNA]</scope>
    <source>
        <strain evidence="5 6">DSM 21303</strain>
    </source>
</reference>
<dbReference type="GO" id="GO:0005524">
    <property type="term" value="F:ATP binding"/>
    <property type="evidence" value="ECO:0007669"/>
    <property type="project" value="InterPro"/>
</dbReference>
<proteinExistence type="inferred from homology"/>
<dbReference type="Gene3D" id="3.30.230.10">
    <property type="match status" value="1"/>
</dbReference>
<dbReference type="InterPro" id="IPR027417">
    <property type="entry name" value="P-loop_NTPase"/>
</dbReference>
<dbReference type="EC" id="3.4.21.53" evidence="2"/>
<dbReference type="Pfam" id="PF13654">
    <property type="entry name" value="AAA_32"/>
    <property type="match status" value="1"/>
</dbReference>
<keyword evidence="6" id="KW-1185">Reference proteome</keyword>
<organism evidence="5 6">
    <name type="scientific">Thiocapsa imhoffii</name>
    <dbReference type="NCBI Taxonomy" id="382777"/>
    <lineage>
        <taxon>Bacteria</taxon>
        <taxon>Pseudomonadati</taxon>
        <taxon>Pseudomonadota</taxon>
        <taxon>Gammaproteobacteria</taxon>
        <taxon>Chromatiales</taxon>
        <taxon>Chromatiaceae</taxon>
        <taxon>Thiocapsa</taxon>
    </lineage>
</organism>
<evidence type="ECO:0000256" key="1">
    <source>
        <dbReference type="ARBA" id="ARBA00022670"/>
    </source>
</evidence>
<dbReference type="InterPro" id="IPR008269">
    <property type="entry name" value="Lon_proteolytic"/>
</dbReference>
<gene>
    <name evidence="5" type="ORF">CKO25_00340</name>
</gene>
<dbReference type="PRINTS" id="PR00830">
    <property type="entry name" value="ENDOLAPTASE"/>
</dbReference>
<feature type="domain" description="Lon proteolytic" evidence="4">
    <location>
        <begin position="565"/>
        <end position="760"/>
    </location>
</feature>